<dbReference type="GO" id="GO:0072330">
    <property type="term" value="P:monocarboxylic acid biosynthetic process"/>
    <property type="evidence" value="ECO:0007669"/>
    <property type="project" value="UniProtKB-ARBA"/>
</dbReference>
<dbReference type="HOGENOM" id="CLU_012494_3_0_1"/>
<name>S8B722_PENO1</name>
<dbReference type="InterPro" id="IPR029058">
    <property type="entry name" value="AB_hydrolase_fold"/>
</dbReference>
<proteinExistence type="predicted"/>
<dbReference type="Proteomes" id="UP000019376">
    <property type="component" value="Unassembled WGS sequence"/>
</dbReference>
<evidence type="ECO:0000259" key="2">
    <source>
        <dbReference type="Pfam" id="PF07859"/>
    </source>
</evidence>
<dbReference type="Pfam" id="PF07859">
    <property type="entry name" value="Abhydrolase_3"/>
    <property type="match status" value="1"/>
</dbReference>
<keyword evidence="4" id="KW-1185">Reference proteome</keyword>
<feature type="region of interest" description="Disordered" evidence="1">
    <location>
        <begin position="265"/>
        <end position="286"/>
    </location>
</feature>
<dbReference type="PhylomeDB" id="S8B722"/>
<dbReference type="InterPro" id="IPR013094">
    <property type="entry name" value="AB_hydrolase_3"/>
</dbReference>
<dbReference type="GO" id="GO:0016787">
    <property type="term" value="F:hydrolase activity"/>
    <property type="evidence" value="ECO:0007669"/>
    <property type="project" value="InterPro"/>
</dbReference>
<evidence type="ECO:0000313" key="4">
    <source>
        <dbReference type="Proteomes" id="UP000019376"/>
    </source>
</evidence>
<dbReference type="AlphaFoldDB" id="S8B722"/>
<evidence type="ECO:0000313" key="3">
    <source>
        <dbReference type="EMBL" id="EPS30497.1"/>
    </source>
</evidence>
<dbReference type="EMBL" id="KB644412">
    <property type="protein sequence ID" value="EPS30497.1"/>
    <property type="molecule type" value="Genomic_DNA"/>
</dbReference>
<feature type="domain" description="Alpha/beta hydrolase fold-3" evidence="2">
    <location>
        <begin position="64"/>
        <end position="274"/>
    </location>
</feature>
<dbReference type="OrthoDB" id="408631at2759"/>
<dbReference type="PANTHER" id="PTHR23024">
    <property type="entry name" value="ARYLACETAMIDE DEACETYLASE"/>
    <property type="match status" value="1"/>
</dbReference>
<dbReference type="STRING" id="933388.S8B722"/>
<accession>S8B722</accession>
<dbReference type="InterPro" id="IPR050466">
    <property type="entry name" value="Carboxylest/Gibb_receptor"/>
</dbReference>
<dbReference type="GO" id="GO:0017000">
    <property type="term" value="P:antibiotic biosynthetic process"/>
    <property type="evidence" value="ECO:0007669"/>
    <property type="project" value="UniProtKB-ARBA"/>
</dbReference>
<gene>
    <name evidence="3" type="ORF">PDE_05448</name>
</gene>
<dbReference type="SUPFAM" id="SSF53474">
    <property type="entry name" value="alpha/beta-Hydrolases"/>
    <property type="match status" value="1"/>
</dbReference>
<sequence length="304" mass="33737">MGLTHVYHKSIATFFRAIVRPLLHLNPNPDEVISIPSRDAGRVIKAYVYKPTGQDYKLPRPVLINFCGSGYVLPSFGSDDEYCRFIADRTEFIVIDVQYRLAPENPFPAAVNDAEDVAAWVQSLPDQFDASRIALSGFSAGGNIALALSCSYSSKEPQRDNVFRTVMSFYGSVNMSIPTTKKLVADKSSFVMCKLFPIFSHLCHKCLDFSVTDAKDPRLSPIFAEPSSFPKNVLIITAAQCPFTIEAEELAEKLRKSGETRVSSRRMEGCSHGWDKGTKEGTHEAKAKDEAYEISAAFLLESVR</sequence>
<dbReference type="eggNOG" id="KOG1515">
    <property type="taxonomic scope" value="Eukaryota"/>
</dbReference>
<organism evidence="3 4">
    <name type="scientific">Penicillium oxalicum (strain 114-2 / CGMCC 5302)</name>
    <name type="common">Penicillium decumbens</name>
    <dbReference type="NCBI Taxonomy" id="933388"/>
    <lineage>
        <taxon>Eukaryota</taxon>
        <taxon>Fungi</taxon>
        <taxon>Dikarya</taxon>
        <taxon>Ascomycota</taxon>
        <taxon>Pezizomycotina</taxon>
        <taxon>Eurotiomycetes</taxon>
        <taxon>Eurotiomycetidae</taxon>
        <taxon>Eurotiales</taxon>
        <taxon>Aspergillaceae</taxon>
        <taxon>Penicillium</taxon>
    </lineage>
</organism>
<protein>
    <recommendedName>
        <fullName evidence="2">Alpha/beta hydrolase fold-3 domain-containing protein</fullName>
    </recommendedName>
</protein>
<evidence type="ECO:0000256" key="1">
    <source>
        <dbReference type="SAM" id="MobiDB-lite"/>
    </source>
</evidence>
<reference evidence="3 4" key="1">
    <citation type="journal article" date="2013" name="PLoS ONE">
        <title>Genomic and secretomic analyses reveal unique features of the lignocellulolytic enzyme system of Penicillium decumbens.</title>
        <authorList>
            <person name="Liu G."/>
            <person name="Zhang L."/>
            <person name="Wei X."/>
            <person name="Zou G."/>
            <person name="Qin Y."/>
            <person name="Ma L."/>
            <person name="Li J."/>
            <person name="Zheng H."/>
            <person name="Wang S."/>
            <person name="Wang C."/>
            <person name="Xun L."/>
            <person name="Zhao G.-P."/>
            <person name="Zhou Z."/>
            <person name="Qu Y."/>
        </authorList>
    </citation>
    <scope>NUCLEOTIDE SEQUENCE [LARGE SCALE GENOMIC DNA]</scope>
    <source>
        <strain evidence="4">114-2 / CGMCC 5302</strain>
    </source>
</reference>
<dbReference type="Gene3D" id="3.40.50.1820">
    <property type="entry name" value="alpha/beta hydrolase"/>
    <property type="match status" value="1"/>
</dbReference>
<dbReference type="PANTHER" id="PTHR23024:SF242">
    <property type="entry name" value="ALPHA_BETA HYDROLASE FOLD-3 DOMAIN-CONTAINING PROTEIN-RELATED"/>
    <property type="match status" value="1"/>
</dbReference>